<dbReference type="AlphaFoldDB" id="A0A1V8RPQ6"/>
<evidence type="ECO:0000256" key="1">
    <source>
        <dbReference type="SAM" id="Phobius"/>
    </source>
</evidence>
<dbReference type="Proteomes" id="UP000191905">
    <property type="component" value="Unassembled WGS sequence"/>
</dbReference>
<gene>
    <name evidence="3" type="ORF">BFN67_19375</name>
</gene>
<feature type="domain" description="DUF2134" evidence="2">
    <location>
        <begin position="51"/>
        <end position="159"/>
    </location>
</feature>
<comment type="caution">
    <text evidence="3">The sequence shown here is derived from an EMBL/GenBank/DDBJ whole genome shotgun (WGS) entry which is preliminary data.</text>
</comment>
<protein>
    <recommendedName>
        <fullName evidence="2">DUF2134 domain-containing protein</fullName>
    </recommendedName>
</protein>
<dbReference type="OrthoDB" id="7630116at2"/>
<sequence length="587" mass="61095">MLTKISRVCKRLFRERQGNFAVMTAVCAPFAIVLAAFAVDEGSLYTERRSAQSLTDLAAITAAANLGAAETAAVTTFSDNGITAVVEPEGTTVEPTTDNAVLNVIRGHYKPDAAIAASERFQAGQQPFNAVRVTLRKKGSLFFGAGIMAPPTIGTTAVARTSAQAAFSIGSRLVSVDTTKSPLLNALLGGLLGTKVSLSAMDYDALLKTDIDVLEFLDQLAVKLDLTGGTYSDVLAADATITQIVNAMADIPDLDGTSKAALQAMIAGSHSSVELPLKQIIDFGSAAQLKVGQKPPGLDIAASALQMLTVAAALANGNNQMALDLNNSIPGLSNIQLKLAIGEPPQSSSWVTIGEEGAIVRTAQTRLRLTADVDVGGASLPIGYKLLGIHLPLNVEVAYGEAKLTDISCPAGHLDRPRVTLAVRPGVVSAALADNDSAGFADFTRQQTFHDAVIATASVNLLFLHLPLVQLIGSAYPDLGDQAPISVTFSYNEFGTTKTIKTSNFTQSLTSSLISGLTLDVKLLNLDLKLVSALLGVLKGPVVDILGTLTKPIDGLLNRVLEGLGVGLGEVDIRVTGATCGRSVLVL</sequence>
<proteinExistence type="predicted"/>
<name>A0A1V8RPQ6_9HYPH</name>
<keyword evidence="4" id="KW-1185">Reference proteome</keyword>
<keyword evidence="1" id="KW-1133">Transmembrane helix</keyword>
<evidence type="ECO:0000313" key="3">
    <source>
        <dbReference type="EMBL" id="OQM75177.1"/>
    </source>
</evidence>
<dbReference type="EMBL" id="MDET01000019">
    <property type="protein sequence ID" value="OQM75177.1"/>
    <property type="molecule type" value="Genomic_DNA"/>
</dbReference>
<accession>A0A1V8RPQ6</accession>
<keyword evidence="1" id="KW-0472">Membrane</keyword>
<organism evidence="3 4">
    <name type="scientific">Manganibacter manganicus</name>
    <dbReference type="NCBI Taxonomy" id="1873176"/>
    <lineage>
        <taxon>Bacteria</taxon>
        <taxon>Pseudomonadati</taxon>
        <taxon>Pseudomonadota</taxon>
        <taxon>Alphaproteobacteria</taxon>
        <taxon>Hyphomicrobiales</taxon>
        <taxon>Phyllobacteriaceae</taxon>
        <taxon>Manganibacter</taxon>
    </lineage>
</organism>
<dbReference type="Pfam" id="PF09977">
    <property type="entry name" value="Tad_C"/>
    <property type="match status" value="1"/>
</dbReference>
<evidence type="ECO:0000259" key="2">
    <source>
        <dbReference type="Pfam" id="PF09977"/>
    </source>
</evidence>
<feature type="transmembrane region" description="Helical" evidence="1">
    <location>
        <begin position="20"/>
        <end position="39"/>
    </location>
</feature>
<dbReference type="STRING" id="1873176.BFN67_19375"/>
<dbReference type="RefSeq" id="WP_080920000.1">
    <property type="nucleotide sequence ID" value="NZ_MDET01000019.1"/>
</dbReference>
<reference evidence="3 4" key="1">
    <citation type="journal article" date="2016" name="Int. J. Syst. Evol. Microbiol.">
        <title>Pseudaminobacter manganicus sp. nov., isolated from sludge of a manganese mine.</title>
        <authorList>
            <person name="Li J."/>
            <person name="Huang J."/>
            <person name="Liao S."/>
            <person name="Wang G."/>
        </authorList>
    </citation>
    <scope>NUCLEOTIDE SEQUENCE [LARGE SCALE GENOMIC DNA]</scope>
    <source>
        <strain evidence="3 4">JH-7</strain>
    </source>
</reference>
<evidence type="ECO:0000313" key="4">
    <source>
        <dbReference type="Proteomes" id="UP000191905"/>
    </source>
</evidence>
<keyword evidence="1" id="KW-0812">Transmembrane</keyword>
<dbReference type="InterPro" id="IPR018705">
    <property type="entry name" value="DUF2134_membrane"/>
</dbReference>